<accession>A0A3D9T574</accession>
<evidence type="ECO:0000313" key="2">
    <source>
        <dbReference type="Proteomes" id="UP000256661"/>
    </source>
</evidence>
<dbReference type="Proteomes" id="UP000256661">
    <property type="component" value="Unassembled WGS sequence"/>
</dbReference>
<protein>
    <submittedName>
        <fullName evidence="1">Uncharacterized protein</fullName>
    </submittedName>
</protein>
<reference evidence="1 2" key="1">
    <citation type="submission" date="2018-08" db="EMBL/GenBank/DDBJ databases">
        <title>Sequencing the genomes of 1000 actinobacteria strains.</title>
        <authorList>
            <person name="Klenk H.-P."/>
        </authorList>
    </citation>
    <scope>NUCLEOTIDE SEQUENCE [LARGE SCALE GENOMIC DNA]</scope>
    <source>
        <strain evidence="1 2">DSM 43927</strain>
    </source>
</reference>
<sequence>MKRVTIPVMRIVIAALIGVLMAGGVSVGATQLMADSSDDPVTGQLHNYGSR</sequence>
<organism evidence="1 2">
    <name type="scientific">Thermomonospora umbrina</name>
    <dbReference type="NCBI Taxonomy" id="111806"/>
    <lineage>
        <taxon>Bacteria</taxon>
        <taxon>Bacillati</taxon>
        <taxon>Actinomycetota</taxon>
        <taxon>Actinomycetes</taxon>
        <taxon>Streptosporangiales</taxon>
        <taxon>Thermomonosporaceae</taxon>
        <taxon>Thermomonospora</taxon>
    </lineage>
</organism>
<evidence type="ECO:0000313" key="1">
    <source>
        <dbReference type="EMBL" id="REE99854.1"/>
    </source>
</evidence>
<comment type="caution">
    <text evidence="1">The sequence shown here is derived from an EMBL/GenBank/DDBJ whole genome shotgun (WGS) entry which is preliminary data.</text>
</comment>
<name>A0A3D9T574_9ACTN</name>
<proteinExistence type="predicted"/>
<dbReference type="EMBL" id="QTTT01000001">
    <property type="protein sequence ID" value="REE99854.1"/>
    <property type="molecule type" value="Genomic_DNA"/>
</dbReference>
<gene>
    <name evidence="1" type="ORF">DFJ69_5371</name>
</gene>
<keyword evidence="2" id="KW-1185">Reference proteome</keyword>
<dbReference type="AlphaFoldDB" id="A0A3D9T574"/>